<dbReference type="Pfam" id="PF11736">
    <property type="entry name" value="DUF3299"/>
    <property type="match status" value="1"/>
</dbReference>
<feature type="chain" id="PRO_5009275952" description="DUF3299 domain-containing protein" evidence="1">
    <location>
        <begin position="20"/>
        <end position="174"/>
    </location>
</feature>
<keyword evidence="1" id="KW-0732">Signal</keyword>
<sequence length="174" mass="19833">MRYWLYLLLLLPLLTQANSQTIDWLDLLPEEDLEAILNMPEIEHDYDEEAPGTFEQSLRQRDRKLPDVMYSTRVVSAMDGIEARLAGFPVPLETNERGHYVSFFLVPYAGACIHVPPPPPNQIVLVDYPEGLPIEDIYTAYWVSGSLHIEQTSNALADASYRLQAHSVRIYDGE</sequence>
<evidence type="ECO:0008006" key="4">
    <source>
        <dbReference type="Google" id="ProtNLM"/>
    </source>
</evidence>
<evidence type="ECO:0000313" key="2">
    <source>
        <dbReference type="EMBL" id="SDU33772.1"/>
    </source>
</evidence>
<protein>
    <recommendedName>
        <fullName evidence="4">DUF3299 domain-containing protein</fullName>
    </recommendedName>
</protein>
<dbReference type="OrthoDB" id="9784998at2"/>
<keyword evidence="3" id="KW-1185">Reference proteome</keyword>
<organism evidence="2 3">
    <name type="scientific">Halopseudomonas salegens</name>
    <dbReference type="NCBI Taxonomy" id="1434072"/>
    <lineage>
        <taxon>Bacteria</taxon>
        <taxon>Pseudomonadati</taxon>
        <taxon>Pseudomonadota</taxon>
        <taxon>Gammaproteobacteria</taxon>
        <taxon>Pseudomonadales</taxon>
        <taxon>Pseudomonadaceae</taxon>
        <taxon>Halopseudomonas</taxon>
    </lineage>
</organism>
<dbReference type="Proteomes" id="UP000243924">
    <property type="component" value="Chromosome I"/>
</dbReference>
<gene>
    <name evidence="2" type="ORF">SAMN05216210_3207</name>
</gene>
<evidence type="ECO:0000256" key="1">
    <source>
        <dbReference type="SAM" id="SignalP"/>
    </source>
</evidence>
<dbReference type="RefSeq" id="WP_092388887.1">
    <property type="nucleotide sequence ID" value="NZ_LT629787.1"/>
</dbReference>
<proteinExistence type="predicted"/>
<dbReference type="EMBL" id="LT629787">
    <property type="protein sequence ID" value="SDU33772.1"/>
    <property type="molecule type" value="Genomic_DNA"/>
</dbReference>
<feature type="signal peptide" evidence="1">
    <location>
        <begin position="1"/>
        <end position="19"/>
    </location>
</feature>
<evidence type="ECO:0000313" key="3">
    <source>
        <dbReference type="Proteomes" id="UP000243924"/>
    </source>
</evidence>
<name>A0A1H2HPN6_9GAMM</name>
<dbReference type="STRING" id="1434072.SAMN05216210_3207"/>
<reference evidence="3" key="1">
    <citation type="submission" date="2016-10" db="EMBL/GenBank/DDBJ databases">
        <authorList>
            <person name="Varghese N."/>
            <person name="Submissions S."/>
        </authorList>
    </citation>
    <scope>NUCLEOTIDE SEQUENCE [LARGE SCALE GENOMIC DNA]</scope>
    <source>
        <strain evidence="3">CECT 8338</strain>
    </source>
</reference>
<accession>A0A1H2HPN6</accession>
<dbReference type="AlphaFoldDB" id="A0A1H2HPN6"/>
<dbReference type="InterPro" id="IPR021727">
    <property type="entry name" value="DUF3299"/>
</dbReference>
<dbReference type="Gene3D" id="2.40.50.870">
    <property type="entry name" value="Protein of unknown function (DUF3299)"/>
    <property type="match status" value="1"/>
</dbReference>